<dbReference type="RefSeq" id="WP_152866105.1">
    <property type="nucleotide sequence ID" value="NZ_JBFBAN010000025.1"/>
</dbReference>
<dbReference type="Proteomes" id="UP000373149">
    <property type="component" value="Unassembled WGS sequence"/>
</dbReference>
<feature type="region of interest" description="Disordered" evidence="1">
    <location>
        <begin position="38"/>
        <end position="60"/>
    </location>
</feature>
<reference evidence="2 3" key="1">
    <citation type="submission" date="2019-09" db="EMBL/GenBank/DDBJ databases">
        <authorList>
            <person name="Duangmal K."/>
            <person name="Teo W.F.A."/>
            <person name="Lipun K."/>
        </authorList>
    </citation>
    <scope>NUCLEOTIDE SEQUENCE [LARGE SCALE GENOMIC DNA]</scope>
    <source>
        <strain evidence="2 3">K1PN6</strain>
    </source>
</reference>
<organism evidence="2 3">
    <name type="scientific">Streptomyces acidicola</name>
    <dbReference type="NCBI Taxonomy" id="2596892"/>
    <lineage>
        <taxon>Bacteria</taxon>
        <taxon>Bacillati</taxon>
        <taxon>Actinomycetota</taxon>
        <taxon>Actinomycetes</taxon>
        <taxon>Kitasatosporales</taxon>
        <taxon>Streptomycetaceae</taxon>
        <taxon>Streptomyces</taxon>
    </lineage>
</organism>
<accession>A0A5N8WXN3</accession>
<protein>
    <submittedName>
        <fullName evidence="2">Uncharacterized protein</fullName>
    </submittedName>
</protein>
<dbReference type="AlphaFoldDB" id="A0A5N8WXN3"/>
<comment type="caution">
    <text evidence="2">The sequence shown here is derived from an EMBL/GenBank/DDBJ whole genome shotgun (WGS) entry which is preliminary data.</text>
</comment>
<proteinExistence type="predicted"/>
<sequence length="60" mass="6830">MIQRPLTEAETQYWETWGELLDHGAGCTTCRTQLCPEGARQEQAHKDAKTQLSAERARAR</sequence>
<evidence type="ECO:0000313" key="2">
    <source>
        <dbReference type="EMBL" id="MPY51822.1"/>
    </source>
</evidence>
<evidence type="ECO:0000313" key="3">
    <source>
        <dbReference type="Proteomes" id="UP000373149"/>
    </source>
</evidence>
<keyword evidence="3" id="KW-1185">Reference proteome</keyword>
<dbReference type="EMBL" id="VMNX01000110">
    <property type="protein sequence ID" value="MPY51822.1"/>
    <property type="molecule type" value="Genomic_DNA"/>
</dbReference>
<feature type="compositionally biased region" description="Basic and acidic residues" evidence="1">
    <location>
        <begin position="39"/>
        <end position="60"/>
    </location>
</feature>
<evidence type="ECO:0000256" key="1">
    <source>
        <dbReference type="SAM" id="MobiDB-lite"/>
    </source>
</evidence>
<name>A0A5N8WXN3_9ACTN</name>
<gene>
    <name evidence="2" type="ORF">FPZ41_25935</name>
</gene>